<feature type="transmembrane region" description="Helical" evidence="2">
    <location>
        <begin position="62"/>
        <end position="95"/>
    </location>
</feature>
<evidence type="ECO:0000313" key="4">
    <source>
        <dbReference type="Proteomes" id="UP001515480"/>
    </source>
</evidence>
<proteinExistence type="predicted"/>
<gene>
    <name evidence="3" type="ORF">AB1Y20_010095</name>
</gene>
<keyword evidence="2" id="KW-1133">Transmembrane helix</keyword>
<organism evidence="3 4">
    <name type="scientific">Prymnesium parvum</name>
    <name type="common">Toxic golden alga</name>
    <dbReference type="NCBI Taxonomy" id="97485"/>
    <lineage>
        <taxon>Eukaryota</taxon>
        <taxon>Haptista</taxon>
        <taxon>Haptophyta</taxon>
        <taxon>Prymnesiophyceae</taxon>
        <taxon>Prymnesiales</taxon>
        <taxon>Prymnesiaceae</taxon>
        <taxon>Prymnesium</taxon>
    </lineage>
</organism>
<dbReference type="AlphaFoldDB" id="A0AB34K3E9"/>
<feature type="compositionally biased region" description="Low complexity" evidence="1">
    <location>
        <begin position="211"/>
        <end position="221"/>
    </location>
</feature>
<name>A0AB34K3E9_PRYPA</name>
<sequence>MLLADKRALETNLKVSLLSIREKELNFYTNNCLAIGTQSALLAGFAYAALQTSIEKEPLVLHLVYLICSVASLGFQLLSVVSTTLLAMLGPGLALRGPDGSMHSAVDNMVGEYRYAFFAFLKGLLALHGAAIAYSFIMLQTWFEKIVISTCICISLYMILSYIRVLLKRFAIPMSGAVTGRFDRPEDEATGVASGINDSNEIRTLSSLIHSQEAARAQRSKASSREMSRPA</sequence>
<evidence type="ECO:0000256" key="1">
    <source>
        <dbReference type="SAM" id="MobiDB-lite"/>
    </source>
</evidence>
<keyword evidence="2" id="KW-0472">Membrane</keyword>
<keyword evidence="4" id="KW-1185">Reference proteome</keyword>
<feature type="transmembrane region" description="Helical" evidence="2">
    <location>
        <begin position="146"/>
        <end position="167"/>
    </location>
</feature>
<feature type="transmembrane region" description="Helical" evidence="2">
    <location>
        <begin position="27"/>
        <end position="50"/>
    </location>
</feature>
<evidence type="ECO:0000256" key="2">
    <source>
        <dbReference type="SAM" id="Phobius"/>
    </source>
</evidence>
<feature type="region of interest" description="Disordered" evidence="1">
    <location>
        <begin position="210"/>
        <end position="231"/>
    </location>
</feature>
<dbReference type="EMBL" id="JBGBPQ010000002">
    <property type="protein sequence ID" value="KAL1528765.1"/>
    <property type="molecule type" value="Genomic_DNA"/>
</dbReference>
<feature type="transmembrane region" description="Helical" evidence="2">
    <location>
        <begin position="115"/>
        <end position="140"/>
    </location>
</feature>
<dbReference type="Proteomes" id="UP001515480">
    <property type="component" value="Unassembled WGS sequence"/>
</dbReference>
<evidence type="ECO:0000313" key="3">
    <source>
        <dbReference type="EMBL" id="KAL1528765.1"/>
    </source>
</evidence>
<reference evidence="3 4" key="1">
    <citation type="journal article" date="2024" name="Science">
        <title>Giant polyketide synthase enzymes in the biosynthesis of giant marine polyether toxins.</title>
        <authorList>
            <person name="Fallon T.R."/>
            <person name="Shende V.V."/>
            <person name="Wierzbicki I.H."/>
            <person name="Pendleton A.L."/>
            <person name="Watervoot N.F."/>
            <person name="Auber R.P."/>
            <person name="Gonzalez D.J."/>
            <person name="Wisecaver J.H."/>
            <person name="Moore B.S."/>
        </authorList>
    </citation>
    <scope>NUCLEOTIDE SEQUENCE [LARGE SCALE GENOMIC DNA]</scope>
    <source>
        <strain evidence="3 4">12B1</strain>
    </source>
</reference>
<comment type="caution">
    <text evidence="3">The sequence shown here is derived from an EMBL/GenBank/DDBJ whole genome shotgun (WGS) entry which is preliminary data.</text>
</comment>
<protein>
    <submittedName>
        <fullName evidence="3">Uncharacterized protein</fullName>
    </submittedName>
</protein>
<keyword evidence="2" id="KW-0812">Transmembrane</keyword>
<accession>A0AB34K3E9</accession>